<accession>A0A1H7XW53</accession>
<protein>
    <submittedName>
        <fullName evidence="1">Uncharacterized protein</fullName>
    </submittedName>
</protein>
<dbReference type="EMBL" id="FOBM01000020">
    <property type="protein sequence ID" value="SEM37951.1"/>
    <property type="molecule type" value="Genomic_DNA"/>
</dbReference>
<dbReference type="RefSeq" id="WP_074596951.1">
    <property type="nucleotide sequence ID" value="NZ_FNUH01000015.1"/>
</dbReference>
<sequence>MTETIETILLTNLFYFEYNRFTRNEAFILARRRKAIALLDEDLKEFKAIDERLAQDYQETISYLETLSDEDYQTLKEDIIASVDVN</sequence>
<evidence type="ECO:0000313" key="2">
    <source>
        <dbReference type="Proteomes" id="UP000182764"/>
    </source>
</evidence>
<dbReference type="AlphaFoldDB" id="A0A1H7XW53"/>
<organism evidence="1 2">
    <name type="scientific">Streptococcus gallolyticus</name>
    <dbReference type="NCBI Taxonomy" id="315405"/>
    <lineage>
        <taxon>Bacteria</taxon>
        <taxon>Bacillati</taxon>
        <taxon>Bacillota</taxon>
        <taxon>Bacilli</taxon>
        <taxon>Lactobacillales</taxon>
        <taxon>Streptococcaceae</taxon>
        <taxon>Streptococcus</taxon>
    </lineage>
</organism>
<evidence type="ECO:0000313" key="1">
    <source>
        <dbReference type="EMBL" id="SEM37951.1"/>
    </source>
</evidence>
<dbReference type="Proteomes" id="UP000182764">
    <property type="component" value="Unassembled WGS sequence"/>
</dbReference>
<gene>
    <name evidence="1" type="ORF">SAMN04487839_1205</name>
</gene>
<reference evidence="1 2" key="1">
    <citation type="submission" date="2016-10" db="EMBL/GenBank/DDBJ databases">
        <authorList>
            <person name="de Groot N.N."/>
        </authorList>
    </citation>
    <scope>NUCLEOTIDE SEQUENCE [LARGE SCALE GENOMIC DNA]</scope>
    <source>
        <strain evidence="1 2">VTM1R29</strain>
    </source>
</reference>
<proteinExistence type="predicted"/>
<name>A0A1H7XW53_9STRE</name>